<keyword evidence="4 10" id="KW-0812">Transmembrane</keyword>
<feature type="transmembrane region" description="Helical" evidence="10">
    <location>
        <begin position="357"/>
        <end position="374"/>
    </location>
</feature>
<dbReference type="InterPro" id="IPR004648">
    <property type="entry name" value="Oligpept_transpt"/>
</dbReference>
<evidence type="ECO:0000256" key="1">
    <source>
        <dbReference type="ARBA" id="ARBA00004141"/>
    </source>
</evidence>
<dbReference type="PANTHER" id="PTHR22601">
    <property type="entry name" value="ISP4 LIKE PROTEIN"/>
    <property type="match status" value="1"/>
</dbReference>
<dbReference type="AlphaFoldDB" id="A0A0E9NRC9"/>
<feature type="transmembrane region" description="Helical" evidence="10">
    <location>
        <begin position="277"/>
        <end position="293"/>
    </location>
</feature>
<dbReference type="GO" id="GO:0035673">
    <property type="term" value="F:oligopeptide transmembrane transporter activity"/>
    <property type="evidence" value="ECO:0007669"/>
    <property type="project" value="InterPro"/>
</dbReference>
<keyword evidence="5" id="KW-0571">Peptide transport</keyword>
<dbReference type="GO" id="GO:0016020">
    <property type="term" value="C:membrane"/>
    <property type="evidence" value="ECO:0007669"/>
    <property type="project" value="UniProtKB-SubCell"/>
</dbReference>
<dbReference type="Pfam" id="PF03169">
    <property type="entry name" value="OPT"/>
    <property type="match status" value="1"/>
</dbReference>
<evidence type="ECO:0000256" key="2">
    <source>
        <dbReference type="ARBA" id="ARBA00008807"/>
    </source>
</evidence>
<feature type="transmembrane region" description="Helical" evidence="10">
    <location>
        <begin position="477"/>
        <end position="494"/>
    </location>
</feature>
<feature type="compositionally biased region" description="Basic and acidic residues" evidence="9">
    <location>
        <begin position="23"/>
        <end position="59"/>
    </location>
</feature>
<feature type="transmembrane region" description="Helical" evidence="10">
    <location>
        <begin position="546"/>
        <end position="564"/>
    </location>
</feature>
<evidence type="ECO:0000256" key="5">
    <source>
        <dbReference type="ARBA" id="ARBA00022856"/>
    </source>
</evidence>
<feature type="transmembrane region" description="Helical" evidence="10">
    <location>
        <begin position="501"/>
        <end position="526"/>
    </location>
</feature>
<sequence>MAGEQVIEGQAIELSPVASTSSTHRDRDRDRKLKGAGMGRDDKHIYEVRGESPADDPERQFQGKYINATEDATAVLPDSADDSPYPEVRAVVPPTDDPTLPVNTFRAWFLGIIAVVIGAGVNQFFSMRYPSVTITSLVVQLLAYPLGNALAHILPLVTFDLGPNLGGRWTLNPDRKFNIKEHTLVTIMSNISYTAAWATDIIQAQVAFYNQPAPYGYQILLVLTCQLFGLGVAGLVSDVLVKPASMVWPSTLANVALFQTLHDRSNTIANGWRITRFKYFLIVFAASFVWYWFPGYLFTALSYFTWICWAAPNNVVVNQLFGQVQGLGFFPVTFDWSQIAYNLSPILYPFNAQVNTILGWFIFFAVLPPILYYTNTFQSAYLPMSSATVYDNTGAEYDATRIMRNGAFAQDLYEAYSPPFLPVTYAIAYSTGFAVLAAAPVYVYLNYGSLIWGALRGRGGLDVHARLMERYRSVPKWWYAVILLAVYGATIGTMEGYSIGWPVWAITLALGMVVFFVLPIGVVYAITNQNTNQMTVLGQIISGYSLPGRPIVALTFKFYAYTGISQAISFSQDMKLGMYMKLPKITVFWAQLVACVVGALVQVGILIFMLENVEGICTLDQADGFTCPQGRTNYAASVIWGAVGPQRLYSPGKIYSGLMHMFWIGALAPLITWLLLKKFPTNRILKNLNWVVIFGGTGNYPPATGVNYTSWFVVGAFFNYYLKRRRSAWWQKYAYVTSAALDAGLAIAGIVIFFALGYSGVGGLEWWGNSVWQETADARGTAWLRMPEKGYFGPDTWK</sequence>
<dbReference type="InterPro" id="IPR004813">
    <property type="entry name" value="OPT"/>
</dbReference>
<gene>
    <name evidence="11" type="ORF">G7K_6327-t1</name>
</gene>
<comment type="caution">
    <text evidence="11">The sequence shown here is derived from an EMBL/GenBank/DDBJ whole genome shotgun (WGS) entry which is preliminary data.</text>
</comment>
<evidence type="ECO:0000313" key="12">
    <source>
        <dbReference type="Proteomes" id="UP000033140"/>
    </source>
</evidence>
<evidence type="ECO:0000313" key="11">
    <source>
        <dbReference type="EMBL" id="GAO52246.1"/>
    </source>
</evidence>
<evidence type="ECO:0000256" key="4">
    <source>
        <dbReference type="ARBA" id="ARBA00022692"/>
    </source>
</evidence>
<feature type="transmembrane region" description="Helical" evidence="10">
    <location>
        <begin position="215"/>
        <end position="236"/>
    </location>
</feature>
<dbReference type="EMBL" id="BACD03000063">
    <property type="protein sequence ID" value="GAO52246.1"/>
    <property type="molecule type" value="Genomic_DNA"/>
</dbReference>
<accession>A0A0E9NRC9</accession>
<evidence type="ECO:0000256" key="8">
    <source>
        <dbReference type="ARBA" id="ARBA00023136"/>
    </source>
</evidence>
<evidence type="ECO:0000256" key="6">
    <source>
        <dbReference type="ARBA" id="ARBA00022927"/>
    </source>
</evidence>
<keyword evidence="3" id="KW-0813">Transport</keyword>
<feature type="transmembrane region" description="Helical" evidence="10">
    <location>
        <begin position="585"/>
        <end position="610"/>
    </location>
</feature>
<comment type="subcellular location">
    <subcellularLocation>
        <location evidence="1">Membrane</location>
        <topology evidence="1">Multi-pass membrane protein</topology>
    </subcellularLocation>
</comment>
<keyword evidence="8 10" id="KW-0472">Membrane</keyword>
<organism evidence="11 12">
    <name type="scientific">Saitoella complicata (strain BCRC 22490 / CBS 7301 / JCM 7358 / NBRC 10748 / NRRL Y-17804)</name>
    <dbReference type="NCBI Taxonomy" id="698492"/>
    <lineage>
        <taxon>Eukaryota</taxon>
        <taxon>Fungi</taxon>
        <taxon>Dikarya</taxon>
        <taxon>Ascomycota</taxon>
        <taxon>Taphrinomycotina</taxon>
        <taxon>Taphrinomycotina incertae sedis</taxon>
        <taxon>Saitoella</taxon>
    </lineage>
</organism>
<comment type="similarity">
    <text evidence="2">Belongs to the oligopeptide OPT transporter family.</text>
</comment>
<dbReference type="NCBIfam" id="TIGR00728">
    <property type="entry name" value="OPT_sfam"/>
    <property type="match status" value="1"/>
</dbReference>
<protein>
    <recommendedName>
        <fullName evidence="13">OPT family small oligopeptide transporter</fullName>
    </recommendedName>
</protein>
<dbReference type="Proteomes" id="UP000033140">
    <property type="component" value="Unassembled WGS sequence"/>
</dbReference>
<dbReference type="OMA" id="DAIHWPI"/>
<feature type="transmembrane region" description="Helical" evidence="10">
    <location>
        <begin position="733"/>
        <end position="758"/>
    </location>
</feature>
<evidence type="ECO:0000256" key="9">
    <source>
        <dbReference type="SAM" id="MobiDB-lite"/>
    </source>
</evidence>
<dbReference type="GO" id="GO:0015031">
    <property type="term" value="P:protein transport"/>
    <property type="evidence" value="ECO:0007669"/>
    <property type="project" value="UniProtKB-KW"/>
</dbReference>
<name>A0A0E9NRC9_SAICN</name>
<dbReference type="NCBIfam" id="TIGR00727">
    <property type="entry name" value="ISP4_OPT"/>
    <property type="match status" value="1"/>
</dbReference>
<feature type="region of interest" description="Disordered" evidence="9">
    <location>
        <begin position="1"/>
        <end position="59"/>
    </location>
</feature>
<feature type="transmembrane region" description="Helical" evidence="10">
    <location>
        <begin position="423"/>
        <end position="445"/>
    </location>
</feature>
<reference evidence="11 12" key="3">
    <citation type="journal article" date="2015" name="Genome Announc.">
        <title>Draft Genome Sequence of the Archiascomycetous Yeast Saitoella complicata.</title>
        <authorList>
            <person name="Yamauchi K."/>
            <person name="Kondo S."/>
            <person name="Hamamoto M."/>
            <person name="Takahashi Y."/>
            <person name="Ogura Y."/>
            <person name="Hayashi T."/>
            <person name="Nishida H."/>
        </authorList>
    </citation>
    <scope>NUCLEOTIDE SEQUENCE [LARGE SCALE GENOMIC DNA]</scope>
    <source>
        <strain evidence="11 12">NRRL Y-17804</strain>
    </source>
</reference>
<reference evidence="11 12" key="1">
    <citation type="journal article" date="2011" name="J. Gen. Appl. Microbiol.">
        <title>Draft genome sequencing of the enigmatic yeast Saitoella complicata.</title>
        <authorList>
            <person name="Nishida H."/>
            <person name="Hamamoto M."/>
            <person name="Sugiyama J."/>
        </authorList>
    </citation>
    <scope>NUCLEOTIDE SEQUENCE [LARGE SCALE GENOMIC DNA]</scope>
    <source>
        <strain evidence="11 12">NRRL Y-17804</strain>
    </source>
</reference>
<evidence type="ECO:0008006" key="13">
    <source>
        <dbReference type="Google" id="ProtNLM"/>
    </source>
</evidence>
<feature type="transmembrane region" description="Helical" evidence="10">
    <location>
        <begin position="654"/>
        <end position="676"/>
    </location>
</feature>
<feature type="transmembrane region" description="Helical" evidence="10">
    <location>
        <begin position="137"/>
        <end position="159"/>
    </location>
</feature>
<keyword evidence="6" id="KW-0653">Protein transport</keyword>
<evidence type="ECO:0000256" key="7">
    <source>
        <dbReference type="ARBA" id="ARBA00022989"/>
    </source>
</evidence>
<proteinExistence type="inferred from homology"/>
<evidence type="ECO:0000256" key="10">
    <source>
        <dbReference type="SAM" id="Phobius"/>
    </source>
</evidence>
<keyword evidence="12" id="KW-1185">Reference proteome</keyword>
<reference evidence="11 12" key="2">
    <citation type="journal article" date="2014" name="J. Gen. Appl. Microbiol.">
        <title>The early diverging ascomycetous budding yeast Saitoella complicata has three histone deacetylases belonging to the Clr6, Hos2, and Rpd3 lineages.</title>
        <authorList>
            <person name="Nishida H."/>
            <person name="Matsumoto T."/>
            <person name="Kondo S."/>
            <person name="Hamamoto M."/>
            <person name="Yoshikawa H."/>
        </authorList>
    </citation>
    <scope>NUCLEOTIDE SEQUENCE [LARGE SCALE GENOMIC DNA]</scope>
    <source>
        <strain evidence="11 12">NRRL Y-17804</strain>
    </source>
</reference>
<keyword evidence="7 10" id="KW-1133">Transmembrane helix</keyword>
<evidence type="ECO:0000256" key="3">
    <source>
        <dbReference type="ARBA" id="ARBA00022448"/>
    </source>
</evidence>
<feature type="transmembrane region" description="Helical" evidence="10">
    <location>
        <begin position="105"/>
        <end position="125"/>
    </location>
</feature>